<accession>A0ACB7SV31</accession>
<dbReference type="EMBL" id="CM023482">
    <property type="protein sequence ID" value="KAH6937856.1"/>
    <property type="molecule type" value="Genomic_DNA"/>
</dbReference>
<organism evidence="1 2">
    <name type="scientific">Hyalomma asiaticum</name>
    <name type="common">Tick</name>
    <dbReference type="NCBI Taxonomy" id="266040"/>
    <lineage>
        <taxon>Eukaryota</taxon>
        <taxon>Metazoa</taxon>
        <taxon>Ecdysozoa</taxon>
        <taxon>Arthropoda</taxon>
        <taxon>Chelicerata</taxon>
        <taxon>Arachnida</taxon>
        <taxon>Acari</taxon>
        <taxon>Parasitiformes</taxon>
        <taxon>Ixodida</taxon>
        <taxon>Ixodoidea</taxon>
        <taxon>Ixodidae</taxon>
        <taxon>Hyalomminae</taxon>
        <taxon>Hyalomma</taxon>
    </lineage>
</organism>
<keyword evidence="2" id="KW-1185">Reference proteome</keyword>
<name>A0ACB7SV31_HYAAI</name>
<evidence type="ECO:0000313" key="1">
    <source>
        <dbReference type="EMBL" id="KAH6937856.1"/>
    </source>
</evidence>
<evidence type="ECO:0000313" key="2">
    <source>
        <dbReference type="Proteomes" id="UP000821845"/>
    </source>
</evidence>
<gene>
    <name evidence="1" type="ORF">HPB50_004696</name>
</gene>
<proteinExistence type="predicted"/>
<dbReference type="Proteomes" id="UP000821845">
    <property type="component" value="Chromosome 2"/>
</dbReference>
<comment type="caution">
    <text evidence="1">The sequence shown here is derived from an EMBL/GenBank/DDBJ whole genome shotgun (WGS) entry which is preliminary data.</text>
</comment>
<reference evidence="1" key="1">
    <citation type="submission" date="2020-05" db="EMBL/GenBank/DDBJ databases">
        <title>Large-scale comparative analyses of tick genomes elucidate their genetic diversity and vector capacities.</title>
        <authorList>
            <person name="Jia N."/>
            <person name="Wang J."/>
            <person name="Shi W."/>
            <person name="Du L."/>
            <person name="Sun Y."/>
            <person name="Zhan W."/>
            <person name="Jiang J."/>
            <person name="Wang Q."/>
            <person name="Zhang B."/>
            <person name="Ji P."/>
            <person name="Sakyi L.B."/>
            <person name="Cui X."/>
            <person name="Yuan T."/>
            <person name="Jiang B."/>
            <person name="Yang W."/>
            <person name="Lam T.T.-Y."/>
            <person name="Chang Q."/>
            <person name="Ding S."/>
            <person name="Wang X."/>
            <person name="Zhu J."/>
            <person name="Ruan X."/>
            <person name="Zhao L."/>
            <person name="Wei J."/>
            <person name="Que T."/>
            <person name="Du C."/>
            <person name="Cheng J."/>
            <person name="Dai P."/>
            <person name="Han X."/>
            <person name="Huang E."/>
            <person name="Gao Y."/>
            <person name="Liu J."/>
            <person name="Shao H."/>
            <person name="Ye R."/>
            <person name="Li L."/>
            <person name="Wei W."/>
            <person name="Wang X."/>
            <person name="Wang C."/>
            <person name="Yang T."/>
            <person name="Huo Q."/>
            <person name="Li W."/>
            <person name="Guo W."/>
            <person name="Chen H."/>
            <person name="Zhou L."/>
            <person name="Ni X."/>
            <person name="Tian J."/>
            <person name="Zhou Y."/>
            <person name="Sheng Y."/>
            <person name="Liu T."/>
            <person name="Pan Y."/>
            <person name="Xia L."/>
            <person name="Li J."/>
            <person name="Zhao F."/>
            <person name="Cao W."/>
        </authorList>
    </citation>
    <scope>NUCLEOTIDE SEQUENCE</scope>
    <source>
        <strain evidence="1">Hyas-2018</strain>
    </source>
</reference>
<sequence length="161" mass="17211">MREASPSRAWSPAASSVAALQSVGGAAVIHLPRCGVVRLFSAARSFQFPSGGNGARGRQQSPEGRGSEVEEPLGPQGSSLSLSLAASSATVLGRSTLARSSAWRLRRWRPARGRGKRSAVPSSVEEEQRERGESARFSPIRTHLGTWPDIEAAFRAMPFSR</sequence>
<protein>
    <submittedName>
        <fullName evidence="1">Uncharacterized protein</fullName>
    </submittedName>
</protein>